<comment type="caution">
    <text evidence="3">The sequence shown here is derived from an EMBL/GenBank/DDBJ whole genome shotgun (WGS) entry which is preliminary data.</text>
</comment>
<dbReference type="InterPro" id="IPR011008">
    <property type="entry name" value="Dimeric_a/b-barrel"/>
</dbReference>
<proteinExistence type="predicted"/>
<evidence type="ECO:0000313" key="4">
    <source>
        <dbReference type="Proteomes" id="UP001375240"/>
    </source>
</evidence>
<feature type="region of interest" description="Disordered" evidence="1">
    <location>
        <begin position="128"/>
        <end position="150"/>
    </location>
</feature>
<dbReference type="PANTHER" id="PTHR35174">
    <property type="entry name" value="BLL7171 PROTEIN-RELATED"/>
    <property type="match status" value="1"/>
</dbReference>
<name>A0AAV9V3S0_9PEZI</name>
<organism evidence="3 4">
    <name type="scientific">Orbilia brochopaga</name>
    <dbReference type="NCBI Taxonomy" id="3140254"/>
    <lineage>
        <taxon>Eukaryota</taxon>
        <taxon>Fungi</taxon>
        <taxon>Dikarya</taxon>
        <taxon>Ascomycota</taxon>
        <taxon>Pezizomycotina</taxon>
        <taxon>Orbiliomycetes</taxon>
        <taxon>Orbiliales</taxon>
        <taxon>Orbiliaceae</taxon>
        <taxon>Orbilia</taxon>
    </lineage>
</organism>
<dbReference type="InterPro" id="IPR005545">
    <property type="entry name" value="YCII"/>
</dbReference>
<protein>
    <recommendedName>
        <fullName evidence="2">YCII-related domain-containing protein</fullName>
    </recommendedName>
</protein>
<evidence type="ECO:0000259" key="2">
    <source>
        <dbReference type="Pfam" id="PF03795"/>
    </source>
</evidence>
<accession>A0AAV9V3S0</accession>
<gene>
    <name evidence="3" type="ORF">TWF696_003660</name>
</gene>
<dbReference type="Pfam" id="PF03795">
    <property type="entry name" value="YCII"/>
    <property type="match status" value="1"/>
</dbReference>
<evidence type="ECO:0000313" key="3">
    <source>
        <dbReference type="EMBL" id="KAK6354517.1"/>
    </source>
</evidence>
<dbReference type="Proteomes" id="UP001375240">
    <property type="component" value="Unassembled WGS sequence"/>
</dbReference>
<dbReference type="AlphaFoldDB" id="A0AAV9V3S0"/>
<reference evidence="3 4" key="1">
    <citation type="submission" date="2019-10" db="EMBL/GenBank/DDBJ databases">
        <authorList>
            <person name="Palmer J.M."/>
        </authorList>
    </citation>
    <scope>NUCLEOTIDE SEQUENCE [LARGE SCALE GENOMIC DNA]</scope>
    <source>
        <strain evidence="3 4">TWF696</strain>
    </source>
</reference>
<feature type="domain" description="YCII-related" evidence="2">
    <location>
        <begin position="3"/>
        <end position="114"/>
    </location>
</feature>
<dbReference type="Gene3D" id="3.30.70.1060">
    <property type="entry name" value="Dimeric alpha+beta barrel"/>
    <property type="match status" value="1"/>
</dbReference>
<dbReference type="SUPFAM" id="SSF54909">
    <property type="entry name" value="Dimeric alpha+beta barrel"/>
    <property type="match status" value="1"/>
</dbReference>
<sequence>MPRYILFIRADEDSESGKMPPQEAIEAMTKYWKELVEAGILVYGDGIHASAKGVRIVFPGQGAEPEVRKGPFPTHEIVAGFWILEVQDYEEALAWAKKCPVVNAPNGCTLELRPFITMEDAKESFTPEMRKEHEEGRRLIDGKVGFKGKE</sequence>
<dbReference type="EMBL" id="JAVHNQ010000002">
    <property type="protein sequence ID" value="KAK6354517.1"/>
    <property type="molecule type" value="Genomic_DNA"/>
</dbReference>
<feature type="compositionally biased region" description="Basic and acidic residues" evidence="1">
    <location>
        <begin position="128"/>
        <end position="141"/>
    </location>
</feature>
<evidence type="ECO:0000256" key="1">
    <source>
        <dbReference type="SAM" id="MobiDB-lite"/>
    </source>
</evidence>
<keyword evidence="4" id="KW-1185">Reference proteome</keyword>